<dbReference type="EC" id="2.3.2.26" evidence="2"/>
<evidence type="ECO:0000256" key="4">
    <source>
        <dbReference type="PROSITE-ProRule" id="PRU00104"/>
    </source>
</evidence>
<reference evidence="6" key="1">
    <citation type="submission" date="2021-06" db="EMBL/GenBank/DDBJ databases">
        <authorList>
            <person name="Kallberg Y."/>
            <person name="Tangrot J."/>
            <person name="Rosling A."/>
        </authorList>
    </citation>
    <scope>NUCLEOTIDE SEQUENCE</scope>
    <source>
        <strain evidence="6">IN212</strain>
    </source>
</reference>
<accession>A0A9N9IMG5</accession>
<keyword evidence="7" id="KW-1185">Reference proteome</keyword>
<name>A0A9N9IMG5_9GLOM</name>
<dbReference type="InterPro" id="IPR044611">
    <property type="entry name" value="E3A/B/C-like"/>
</dbReference>
<evidence type="ECO:0000313" key="6">
    <source>
        <dbReference type="EMBL" id="CAG8739354.1"/>
    </source>
</evidence>
<dbReference type="Proteomes" id="UP000789396">
    <property type="component" value="Unassembled WGS sequence"/>
</dbReference>
<dbReference type="GO" id="GO:0061630">
    <property type="term" value="F:ubiquitin protein ligase activity"/>
    <property type="evidence" value="ECO:0007669"/>
    <property type="project" value="UniProtKB-EC"/>
</dbReference>
<dbReference type="OrthoDB" id="8068875at2759"/>
<keyword evidence="3" id="KW-0808">Transferase</keyword>
<dbReference type="Gene3D" id="3.90.1750.10">
    <property type="entry name" value="Hect, E3 ligase catalytic domains"/>
    <property type="match status" value="1"/>
</dbReference>
<dbReference type="GO" id="GO:0006511">
    <property type="term" value="P:ubiquitin-dependent protein catabolic process"/>
    <property type="evidence" value="ECO:0007669"/>
    <property type="project" value="TreeGrafter"/>
</dbReference>
<dbReference type="PANTHER" id="PTHR45700:SF2">
    <property type="entry name" value="UBIQUITIN-PROTEIN LIGASE E3C"/>
    <property type="match status" value="1"/>
</dbReference>
<evidence type="ECO:0000256" key="3">
    <source>
        <dbReference type="ARBA" id="ARBA00022679"/>
    </source>
</evidence>
<gene>
    <name evidence="6" type="ORF">RFULGI_LOCUS12735</name>
</gene>
<evidence type="ECO:0000259" key="5">
    <source>
        <dbReference type="PROSITE" id="PS50237"/>
    </source>
</evidence>
<comment type="caution">
    <text evidence="4">Lacks conserved residue(s) required for the propagation of feature annotation.</text>
</comment>
<organism evidence="6 7">
    <name type="scientific">Racocetra fulgida</name>
    <dbReference type="NCBI Taxonomy" id="60492"/>
    <lineage>
        <taxon>Eukaryota</taxon>
        <taxon>Fungi</taxon>
        <taxon>Fungi incertae sedis</taxon>
        <taxon>Mucoromycota</taxon>
        <taxon>Glomeromycotina</taxon>
        <taxon>Glomeromycetes</taxon>
        <taxon>Diversisporales</taxon>
        <taxon>Gigasporaceae</taxon>
        <taxon>Racocetra</taxon>
    </lineage>
</organism>
<dbReference type="PROSITE" id="PS50237">
    <property type="entry name" value="HECT"/>
    <property type="match status" value="1"/>
</dbReference>
<comment type="caution">
    <text evidence="6">The sequence shown here is derived from an EMBL/GenBank/DDBJ whole genome shotgun (WGS) entry which is preliminary data.</text>
</comment>
<dbReference type="PANTHER" id="PTHR45700">
    <property type="entry name" value="UBIQUITIN-PROTEIN LIGASE E3C"/>
    <property type="match status" value="1"/>
</dbReference>
<dbReference type="AlphaFoldDB" id="A0A9N9IMG5"/>
<comment type="catalytic activity">
    <reaction evidence="1">
        <text>S-ubiquitinyl-[E2 ubiquitin-conjugating enzyme]-L-cysteine + [acceptor protein]-L-lysine = [E2 ubiquitin-conjugating enzyme]-L-cysteine + N(6)-ubiquitinyl-[acceptor protein]-L-lysine.</text>
        <dbReference type="EC" id="2.3.2.26"/>
    </reaction>
</comment>
<feature type="non-terminal residue" evidence="6">
    <location>
        <position position="238"/>
    </location>
</feature>
<protein>
    <recommendedName>
        <fullName evidence="2">HECT-type E3 ubiquitin transferase</fullName>
        <ecNumber evidence="2">2.3.2.26</ecNumber>
    </recommendedName>
</protein>
<dbReference type="EMBL" id="CAJVPZ010031443">
    <property type="protein sequence ID" value="CAG8739354.1"/>
    <property type="molecule type" value="Genomic_DNA"/>
</dbReference>
<proteinExistence type="predicted"/>
<keyword evidence="4" id="KW-0833">Ubl conjugation pathway</keyword>
<dbReference type="GO" id="GO:0000209">
    <property type="term" value="P:protein polyubiquitination"/>
    <property type="evidence" value="ECO:0007669"/>
    <property type="project" value="InterPro"/>
</dbReference>
<sequence length="238" mass="27645">DRIETLEILSSRMPLYDIIPAIARNDWNAEQGSILLSNLLFEEPQIDSGILKWISVLINEQHLESILAFAKPGNIKLFSRILLPMDDYEFFDGSKNPLKLQEVIEMSTYLKNIAFILYWNSPQLKINNVIEERHWLMTSEFDMSTFAKNVVADEQDLERENDKVSMDKRQESVSPRLGVLHNIPFVIPFDERVKIFRHFVRNDRDRLKNPVAIQFIDEFGMPEPGIDGGGLFKEFLTS</sequence>
<dbReference type="InterPro" id="IPR000569">
    <property type="entry name" value="HECT_dom"/>
</dbReference>
<evidence type="ECO:0000256" key="2">
    <source>
        <dbReference type="ARBA" id="ARBA00012485"/>
    </source>
</evidence>
<evidence type="ECO:0000313" key="7">
    <source>
        <dbReference type="Proteomes" id="UP000789396"/>
    </source>
</evidence>
<evidence type="ECO:0000256" key="1">
    <source>
        <dbReference type="ARBA" id="ARBA00000885"/>
    </source>
</evidence>
<feature type="domain" description="HECT" evidence="5">
    <location>
        <begin position="203"/>
        <end position="238"/>
    </location>
</feature>